<protein>
    <submittedName>
        <fullName evidence="1">Uncharacterized protein</fullName>
    </submittedName>
</protein>
<proteinExistence type="predicted"/>
<dbReference type="OrthoDB" id="6238193at2"/>
<dbReference type="EMBL" id="AE017340">
    <property type="protein sequence ID" value="AAV81667.1"/>
    <property type="molecule type" value="Genomic_DNA"/>
</dbReference>
<dbReference type="HOGENOM" id="CLU_1649836_0_0_6"/>
<dbReference type="STRING" id="283942.IL0827"/>
<dbReference type="Pfam" id="PF11993">
    <property type="entry name" value="VC2046"/>
    <property type="match status" value="1"/>
</dbReference>
<evidence type="ECO:0000313" key="1">
    <source>
        <dbReference type="EMBL" id="AAV81667.1"/>
    </source>
</evidence>
<dbReference type="InterPro" id="IPR021879">
    <property type="entry name" value="VC2046_fam"/>
</dbReference>
<organism evidence="1 2">
    <name type="scientific">Idiomarina loihiensis (strain ATCC BAA-735 / DSM 15497 / L2-TR)</name>
    <dbReference type="NCBI Taxonomy" id="283942"/>
    <lineage>
        <taxon>Bacteria</taxon>
        <taxon>Pseudomonadati</taxon>
        <taxon>Pseudomonadota</taxon>
        <taxon>Gammaproteobacteria</taxon>
        <taxon>Alteromonadales</taxon>
        <taxon>Idiomarinaceae</taxon>
        <taxon>Idiomarina</taxon>
    </lineage>
</organism>
<sequence length="161" mass="17986">MSQVSAVQNSAVENQAAHFFEQHASEAVNHGFAGEFAYWVSALGDDPVISERPAQVNWQRTIGAGRTRPLDVKPGMVLASGVYATVSQLSDFKLQDATHPQPLIPDATPDRLPLELLHNLDWRVRQRLEKKKQPQTDEKNEYKYKGPAGLYDVLQKLGITH</sequence>
<dbReference type="AlphaFoldDB" id="Q5QYV4"/>
<keyword evidence="2" id="KW-1185">Reference proteome</keyword>
<dbReference type="GeneID" id="41335982"/>
<accession>Q5QYV4</accession>
<dbReference type="Proteomes" id="UP000001171">
    <property type="component" value="Chromosome"/>
</dbReference>
<dbReference type="KEGG" id="ilo:IL0827"/>
<reference evidence="1 2" key="1">
    <citation type="journal article" date="2004" name="Proc. Natl. Acad. Sci. U.S.A.">
        <title>Genome sequence of the deep-sea gamma-proteobacterium Idiomarina loihiensis reveals amino acid fermentation as a source of carbon and energy.</title>
        <authorList>
            <person name="Hou S."/>
            <person name="Saw J.H."/>
            <person name="Lee K.S."/>
            <person name="Freitas T.A."/>
            <person name="Belisle C."/>
            <person name="Kawarabayasi Y."/>
            <person name="Donachie S.P."/>
            <person name="Pikina A."/>
            <person name="Galperin M.Y."/>
            <person name="Koonin E.V."/>
            <person name="Makarova K.S."/>
            <person name="Omelchenko M.V."/>
            <person name="Sorokin A."/>
            <person name="Wolf Y.I."/>
            <person name="Li Q.X."/>
            <person name="Keum Y.S."/>
            <person name="Campbell S."/>
            <person name="Denery J."/>
            <person name="Aizawa S."/>
            <person name="Shibata S."/>
            <person name="Malahoff A."/>
            <person name="Alam M."/>
        </authorList>
    </citation>
    <scope>NUCLEOTIDE SEQUENCE [LARGE SCALE GENOMIC DNA]</scope>
    <source>
        <strain evidence="2">ATCC BAA-735 / DSM 15497 / L2-TR</strain>
    </source>
</reference>
<evidence type="ECO:0000313" key="2">
    <source>
        <dbReference type="Proteomes" id="UP000001171"/>
    </source>
</evidence>
<dbReference type="RefSeq" id="WP_011234078.1">
    <property type="nucleotide sequence ID" value="NC_006512.1"/>
</dbReference>
<dbReference type="eggNOG" id="ENOG5031P53">
    <property type="taxonomic scope" value="Bacteria"/>
</dbReference>
<gene>
    <name evidence="1" type="ordered locus">IL0827</name>
</gene>
<name>Q5QYV4_IDILO</name>